<dbReference type="GO" id="GO:0016757">
    <property type="term" value="F:glycosyltransferase activity"/>
    <property type="evidence" value="ECO:0007669"/>
    <property type="project" value="UniProtKB-KW"/>
</dbReference>
<dbReference type="AlphaFoldDB" id="A0A831TZH9"/>
<dbReference type="PANTHER" id="PTHR43646:SF2">
    <property type="entry name" value="GLYCOSYLTRANSFERASE 2-LIKE DOMAIN-CONTAINING PROTEIN"/>
    <property type="match status" value="1"/>
</dbReference>
<gene>
    <name evidence="7" type="ORF">ENQ87_01425</name>
</gene>
<comment type="subcellular location">
    <subcellularLocation>
        <location evidence="1">Cell membrane</location>
    </subcellularLocation>
</comment>
<comment type="caution">
    <text evidence="7">The sequence shown here is derived from an EMBL/GenBank/DDBJ whole genome shotgun (WGS) entry which is preliminary data.</text>
</comment>
<dbReference type="EMBL" id="DSOV01000006">
    <property type="protein sequence ID" value="HEN41024.1"/>
    <property type="molecule type" value="Genomic_DNA"/>
</dbReference>
<sequence>MSDKSAGSNLSIIVPTLNEAGGLERLFATLSAQQEVRFELVMADGGSTDGTVEQARGPAATAPFPVTVIGTGRGRGRQMNAGAAAAGGDTLLFLHADSFFPDPLALRSALDAFAGAAAAGGSDRIAGHFRLRFDRSDPAPSLAYYFYEWKARLHRPGCTHGDQGLLLTRRFFAEVGPFDESYPILEDVRLAERIARRGTWLLLPAEIVTSARRFEMEGLRERQTLNALLMNFAALGWDPFLAGLPRLYRSQDRAGRLLLGPVLRLIAELLRLLPRRERLRLWRETGRYVRANAWQIPLLLDVRRHFRSGTPVGQGETPLLRLHDRLFDRLTDNGAGRWTTALLVWLWFRLSLLREPLTPPGGPDPAGSAPSPDRGR</sequence>
<name>A0A831TZH9_GEOME</name>
<evidence type="ECO:0000259" key="6">
    <source>
        <dbReference type="Pfam" id="PF00535"/>
    </source>
</evidence>
<evidence type="ECO:0000313" key="7">
    <source>
        <dbReference type="EMBL" id="HEN41024.1"/>
    </source>
</evidence>
<feature type="domain" description="Glycosyltransferase 2-like" evidence="6">
    <location>
        <begin position="11"/>
        <end position="143"/>
    </location>
</feature>
<dbReference type="Pfam" id="PF00535">
    <property type="entry name" value="Glycos_transf_2"/>
    <property type="match status" value="1"/>
</dbReference>
<organism evidence="7">
    <name type="scientific">Geobacter metallireducens</name>
    <dbReference type="NCBI Taxonomy" id="28232"/>
    <lineage>
        <taxon>Bacteria</taxon>
        <taxon>Pseudomonadati</taxon>
        <taxon>Thermodesulfobacteriota</taxon>
        <taxon>Desulfuromonadia</taxon>
        <taxon>Geobacterales</taxon>
        <taxon>Geobacteraceae</taxon>
        <taxon>Geobacter</taxon>
    </lineage>
</organism>
<accession>A0A831TZH9</accession>
<protein>
    <submittedName>
        <fullName evidence="7">Glycosyltransferase</fullName>
    </submittedName>
</protein>
<dbReference type="SUPFAM" id="SSF53448">
    <property type="entry name" value="Nucleotide-diphospho-sugar transferases"/>
    <property type="match status" value="1"/>
</dbReference>
<keyword evidence="2" id="KW-1003">Cell membrane</keyword>
<dbReference type="GO" id="GO:0005886">
    <property type="term" value="C:plasma membrane"/>
    <property type="evidence" value="ECO:0007669"/>
    <property type="project" value="UniProtKB-SubCell"/>
</dbReference>
<dbReference type="InterPro" id="IPR001173">
    <property type="entry name" value="Glyco_trans_2-like"/>
</dbReference>
<dbReference type="CDD" id="cd02522">
    <property type="entry name" value="GT_2_like_a"/>
    <property type="match status" value="1"/>
</dbReference>
<dbReference type="InterPro" id="IPR026461">
    <property type="entry name" value="Trfase_2_rSAM/seldom_assoc"/>
</dbReference>
<keyword evidence="3" id="KW-0328">Glycosyltransferase</keyword>
<dbReference type="NCBIfam" id="TIGR04283">
    <property type="entry name" value="glyco_like_mftF"/>
    <property type="match status" value="1"/>
</dbReference>
<evidence type="ECO:0000256" key="1">
    <source>
        <dbReference type="ARBA" id="ARBA00004236"/>
    </source>
</evidence>
<evidence type="ECO:0000256" key="2">
    <source>
        <dbReference type="ARBA" id="ARBA00022475"/>
    </source>
</evidence>
<dbReference type="PANTHER" id="PTHR43646">
    <property type="entry name" value="GLYCOSYLTRANSFERASE"/>
    <property type="match status" value="1"/>
</dbReference>
<proteinExistence type="predicted"/>
<evidence type="ECO:0000256" key="4">
    <source>
        <dbReference type="ARBA" id="ARBA00022679"/>
    </source>
</evidence>
<dbReference type="InterPro" id="IPR029044">
    <property type="entry name" value="Nucleotide-diphossugar_trans"/>
</dbReference>
<keyword evidence="4 7" id="KW-0808">Transferase</keyword>
<evidence type="ECO:0000256" key="5">
    <source>
        <dbReference type="ARBA" id="ARBA00023136"/>
    </source>
</evidence>
<dbReference type="Gene3D" id="3.90.550.10">
    <property type="entry name" value="Spore Coat Polysaccharide Biosynthesis Protein SpsA, Chain A"/>
    <property type="match status" value="1"/>
</dbReference>
<reference evidence="7" key="1">
    <citation type="journal article" date="2020" name="mSystems">
        <title>Genome- and Community-Level Interaction Insights into Carbon Utilization and Element Cycling Functions of Hydrothermarchaeota in Hydrothermal Sediment.</title>
        <authorList>
            <person name="Zhou Z."/>
            <person name="Liu Y."/>
            <person name="Xu W."/>
            <person name="Pan J."/>
            <person name="Luo Z.H."/>
            <person name="Li M."/>
        </authorList>
    </citation>
    <scope>NUCLEOTIDE SEQUENCE [LARGE SCALE GENOMIC DNA]</scope>
    <source>
        <strain evidence="7">SpSt-349</strain>
    </source>
</reference>
<keyword evidence="5" id="KW-0472">Membrane</keyword>
<evidence type="ECO:0000256" key="3">
    <source>
        <dbReference type="ARBA" id="ARBA00022676"/>
    </source>
</evidence>